<reference evidence="3 4" key="1">
    <citation type="submission" date="2017-01" db="EMBL/GenBank/DDBJ databases">
        <authorList>
            <person name="Mah S.A."/>
            <person name="Swanson W.J."/>
            <person name="Moy G.W."/>
            <person name="Vacquier V.D."/>
        </authorList>
    </citation>
    <scope>NUCLEOTIDE SEQUENCE [LARGE SCALE GENOMIC DNA]</scope>
    <source>
        <strain evidence="3 4">DCY110</strain>
    </source>
</reference>
<sequence length="440" mass="47256">MQIYFQQLADAVCTLPGGIDRVLLNFSAEQSDFIRFNHAQVRQATQVDQRYATVSVVAGLRRADGSLSLCGDPQRDIQRLLAERATLIEQLPFIPEDPYLLLPGVVTNTERTEEGNVPNAVSVIEAVARHAAGVDFVGFYAGGGVQRAFADSRGQRNWHSVRSFNFEWCIYQAADKAVKAAYAGTDWQGDELAARIRDSAARSALLAQPARVLSPGAYRVYFSPVAVAEMLGTLSWGGFGLKAVKTGVSSLILMHRDGMRLNAGVNLLEATSTGTAPRFQGDGFVKPDAVPLVRAGVVADSLVSPRSAQEYGQPTNGSGGGESPEALALGPGDLPATEVLQRLGTGVWISNLHYLNYSDRQACRITGMTRFACWWVEDGRLVAPIQVMRFDDSLLRMFGEGLVALTDAAELVPDAATYGARQLGSVTAPGAIVDGFCLTL</sequence>
<gene>
    <name evidence="3" type="ORF">RD110_09465</name>
</gene>
<name>A0A1P8JUE3_9BURK</name>
<dbReference type="SUPFAM" id="SSF111283">
    <property type="entry name" value="Putative modulator of DNA gyrase, PmbA/TldD"/>
    <property type="match status" value="1"/>
</dbReference>
<dbReference type="EMBL" id="CP019236">
    <property type="protein sequence ID" value="APW37386.1"/>
    <property type="molecule type" value="Genomic_DNA"/>
</dbReference>
<dbReference type="GO" id="GO:0008237">
    <property type="term" value="F:metallopeptidase activity"/>
    <property type="evidence" value="ECO:0007669"/>
    <property type="project" value="InterPro"/>
</dbReference>
<organism evidence="3 4">
    <name type="scientific">Rhodoferax koreensis</name>
    <dbReference type="NCBI Taxonomy" id="1842727"/>
    <lineage>
        <taxon>Bacteria</taxon>
        <taxon>Pseudomonadati</taxon>
        <taxon>Pseudomonadota</taxon>
        <taxon>Betaproteobacteria</taxon>
        <taxon>Burkholderiales</taxon>
        <taxon>Comamonadaceae</taxon>
        <taxon>Rhodoferax</taxon>
    </lineage>
</organism>
<dbReference type="OrthoDB" id="9763230at2"/>
<dbReference type="RefSeq" id="WP_076198856.1">
    <property type="nucleotide sequence ID" value="NZ_CP019236.1"/>
</dbReference>
<dbReference type="InterPro" id="IPR036059">
    <property type="entry name" value="TldD/PmbA_sf"/>
</dbReference>
<dbReference type="Proteomes" id="UP000186609">
    <property type="component" value="Chromosome"/>
</dbReference>
<evidence type="ECO:0000256" key="1">
    <source>
        <dbReference type="SAM" id="MobiDB-lite"/>
    </source>
</evidence>
<dbReference type="KEGG" id="rhy:RD110_09465"/>
<dbReference type="AlphaFoldDB" id="A0A1P8JUE3"/>
<dbReference type="STRING" id="1842727.RD110_09465"/>
<dbReference type="PANTHER" id="PTHR43666:SF1">
    <property type="entry name" value="CONSERVED PROTEIN"/>
    <property type="match status" value="1"/>
</dbReference>
<protein>
    <recommendedName>
        <fullName evidence="2">Metalloprotease TldD/E C-terminal domain-containing protein</fullName>
    </recommendedName>
</protein>
<proteinExistence type="predicted"/>
<accession>A0A1P8JUE3</accession>
<dbReference type="GO" id="GO:0006508">
    <property type="term" value="P:proteolysis"/>
    <property type="evidence" value="ECO:0007669"/>
    <property type="project" value="InterPro"/>
</dbReference>
<feature type="domain" description="Metalloprotease TldD/E C-terminal" evidence="2">
    <location>
        <begin position="215"/>
        <end position="436"/>
    </location>
</feature>
<dbReference type="Pfam" id="PF19289">
    <property type="entry name" value="PmbA_TldD_3rd"/>
    <property type="match status" value="1"/>
</dbReference>
<evidence type="ECO:0000313" key="3">
    <source>
        <dbReference type="EMBL" id="APW37386.1"/>
    </source>
</evidence>
<keyword evidence="4" id="KW-1185">Reference proteome</keyword>
<dbReference type="InterPro" id="IPR045569">
    <property type="entry name" value="Metalloprtase-TldD/E_C"/>
</dbReference>
<evidence type="ECO:0000259" key="2">
    <source>
        <dbReference type="Pfam" id="PF19289"/>
    </source>
</evidence>
<dbReference type="PANTHER" id="PTHR43666">
    <property type="entry name" value="TLDD PROTEIN"/>
    <property type="match status" value="1"/>
</dbReference>
<evidence type="ECO:0000313" key="4">
    <source>
        <dbReference type="Proteomes" id="UP000186609"/>
    </source>
</evidence>
<feature type="region of interest" description="Disordered" evidence="1">
    <location>
        <begin position="308"/>
        <end position="328"/>
    </location>
</feature>